<dbReference type="Proteomes" id="UP001279660">
    <property type="component" value="Unassembled WGS sequence"/>
</dbReference>
<comment type="caution">
    <text evidence="2">The sequence shown here is derived from an EMBL/GenBank/DDBJ whole genome shotgun (WGS) entry which is preliminary data.</text>
</comment>
<accession>A0ABU4PHQ3</accession>
<proteinExistence type="predicted"/>
<keyword evidence="1" id="KW-0732">Signal</keyword>
<keyword evidence="3" id="KW-1185">Reference proteome</keyword>
<sequence length="190" mass="20528">MNIIYRRTVAAALIMALASCAPIELVSKYDEQTDNIASAMQKDVDTFFVKIDTSIVPSEAAFGNYKGFYEKSAVDIQTLTTRVGAIPGNGITMQQVETVRENLAILALLHKGCVSKIPTGDQLMKIRTKGIDASIACRKDFGADNDLPDQSKHILLSGVADVAHGLIDQCLNAIIVFEIGKKRGQTAKAK</sequence>
<name>A0ABU4PHQ3_9SPHN</name>
<evidence type="ECO:0000313" key="3">
    <source>
        <dbReference type="Proteomes" id="UP001279660"/>
    </source>
</evidence>
<gene>
    <name evidence="2" type="ORF">SIL82_05520</name>
</gene>
<organism evidence="2 3">
    <name type="scientific">Sphingomonas echinoides</name>
    <dbReference type="NCBI Taxonomy" id="59803"/>
    <lineage>
        <taxon>Bacteria</taxon>
        <taxon>Pseudomonadati</taxon>
        <taxon>Pseudomonadota</taxon>
        <taxon>Alphaproteobacteria</taxon>
        <taxon>Sphingomonadales</taxon>
        <taxon>Sphingomonadaceae</taxon>
        <taxon>Sphingomonas</taxon>
    </lineage>
</organism>
<dbReference type="RefSeq" id="WP_010404572.1">
    <property type="nucleotide sequence ID" value="NZ_JAWXXV010000001.1"/>
</dbReference>
<protein>
    <recommendedName>
        <fullName evidence="4">Lipoprotein</fullName>
    </recommendedName>
</protein>
<feature type="chain" id="PRO_5046591092" description="Lipoprotein" evidence="1">
    <location>
        <begin position="22"/>
        <end position="190"/>
    </location>
</feature>
<dbReference type="PROSITE" id="PS51257">
    <property type="entry name" value="PROKAR_LIPOPROTEIN"/>
    <property type="match status" value="1"/>
</dbReference>
<feature type="signal peptide" evidence="1">
    <location>
        <begin position="1"/>
        <end position="21"/>
    </location>
</feature>
<evidence type="ECO:0000256" key="1">
    <source>
        <dbReference type="SAM" id="SignalP"/>
    </source>
</evidence>
<dbReference type="EMBL" id="JAWXXV010000001">
    <property type="protein sequence ID" value="MDX5983713.1"/>
    <property type="molecule type" value="Genomic_DNA"/>
</dbReference>
<evidence type="ECO:0008006" key="4">
    <source>
        <dbReference type="Google" id="ProtNLM"/>
    </source>
</evidence>
<evidence type="ECO:0000313" key="2">
    <source>
        <dbReference type="EMBL" id="MDX5983713.1"/>
    </source>
</evidence>
<reference evidence="2 3" key="1">
    <citation type="submission" date="2023-11" db="EMBL/GenBank/DDBJ databases">
        <title>MicrobeMod: A computational toolkit for identifying prokaryotic methylation and restriction-modification with nanopore sequencing.</title>
        <authorList>
            <person name="Crits-Christoph A."/>
            <person name="Kang S.C."/>
            <person name="Lee H."/>
            <person name="Ostrov N."/>
        </authorList>
    </citation>
    <scope>NUCLEOTIDE SEQUENCE [LARGE SCALE GENOMIC DNA]</scope>
    <source>
        <strain evidence="2 3">ATCC 14820</strain>
    </source>
</reference>